<evidence type="ECO:0000256" key="1">
    <source>
        <dbReference type="ARBA" id="ARBA00023015"/>
    </source>
</evidence>
<organism evidence="5 6">
    <name type="scientific">Camelimonas lactis</name>
    <dbReference type="NCBI Taxonomy" id="659006"/>
    <lineage>
        <taxon>Bacteria</taxon>
        <taxon>Pseudomonadati</taxon>
        <taxon>Pseudomonadota</taxon>
        <taxon>Alphaproteobacteria</taxon>
        <taxon>Hyphomicrobiales</taxon>
        <taxon>Chelatococcaceae</taxon>
        <taxon>Camelimonas</taxon>
    </lineage>
</organism>
<protein>
    <submittedName>
        <fullName evidence="5">AraC family transcriptional activator of pyochelin receptor</fullName>
    </submittedName>
</protein>
<dbReference type="Proteomes" id="UP000294881">
    <property type="component" value="Unassembled WGS sequence"/>
</dbReference>
<dbReference type="InterPro" id="IPR053142">
    <property type="entry name" value="PchR_regulatory_protein"/>
</dbReference>
<evidence type="ECO:0000313" key="5">
    <source>
        <dbReference type="EMBL" id="TCO12764.1"/>
    </source>
</evidence>
<reference evidence="5 6" key="1">
    <citation type="submission" date="2019-03" db="EMBL/GenBank/DDBJ databases">
        <title>Genomic Encyclopedia of Type Strains, Phase IV (KMG-IV): sequencing the most valuable type-strain genomes for metagenomic binning, comparative biology and taxonomic classification.</title>
        <authorList>
            <person name="Goeker M."/>
        </authorList>
    </citation>
    <scope>NUCLEOTIDE SEQUENCE [LARGE SCALE GENOMIC DNA]</scope>
    <source>
        <strain evidence="5 6">DSM 22958</strain>
    </source>
</reference>
<gene>
    <name evidence="5" type="ORF">EV666_10887</name>
</gene>
<evidence type="ECO:0000313" key="6">
    <source>
        <dbReference type="Proteomes" id="UP000294881"/>
    </source>
</evidence>
<dbReference type="PROSITE" id="PS00041">
    <property type="entry name" value="HTH_ARAC_FAMILY_1"/>
    <property type="match status" value="1"/>
</dbReference>
<dbReference type="InterPro" id="IPR018062">
    <property type="entry name" value="HTH_AraC-typ_CS"/>
</dbReference>
<dbReference type="PROSITE" id="PS01124">
    <property type="entry name" value="HTH_ARAC_FAMILY_2"/>
    <property type="match status" value="1"/>
</dbReference>
<comment type="caution">
    <text evidence="5">The sequence shown here is derived from an EMBL/GenBank/DDBJ whole genome shotgun (WGS) entry which is preliminary data.</text>
</comment>
<dbReference type="OrthoDB" id="6670788at2"/>
<dbReference type="GO" id="GO:0043565">
    <property type="term" value="F:sequence-specific DNA binding"/>
    <property type="evidence" value="ECO:0007669"/>
    <property type="project" value="InterPro"/>
</dbReference>
<dbReference type="AlphaFoldDB" id="A0A4R2GRL7"/>
<keyword evidence="5" id="KW-0675">Receptor</keyword>
<evidence type="ECO:0000259" key="4">
    <source>
        <dbReference type="PROSITE" id="PS01124"/>
    </source>
</evidence>
<evidence type="ECO:0000256" key="2">
    <source>
        <dbReference type="ARBA" id="ARBA00023125"/>
    </source>
</evidence>
<accession>A0A4R2GRL7</accession>
<dbReference type="EMBL" id="SLWL01000008">
    <property type="protein sequence ID" value="TCO12764.1"/>
    <property type="molecule type" value="Genomic_DNA"/>
</dbReference>
<keyword evidence="3" id="KW-0804">Transcription</keyword>
<keyword evidence="6" id="KW-1185">Reference proteome</keyword>
<dbReference type="Gene3D" id="1.10.10.60">
    <property type="entry name" value="Homeodomain-like"/>
    <property type="match status" value="2"/>
</dbReference>
<sequence>MLMQPIRGGGASAPGLNLFSRQLQLSAGALDVVPGAQTVGPMRRGLKIGVLLDGGVSLTLDDQPTLQIRGAALFIAANAGDRVQQRAGLTEGVMRYVLTQFAPNFVVDEFGGQAAGLLEAAGPDDARVWVRPAGPAVRSVALQMVECPVAAPLRRLYLAGKALELATLALDAFSGGEVAGRSRLSRRTREQVLAARDMLLAGMQQPPGLAELAHACGLNPTRLTSAFRTEFGMSVFAYLQEQRLLRAHDMIASGEASVASAAFHVGYTPAYLSVLFQKRFGISPGKLR</sequence>
<feature type="domain" description="HTH araC/xylS-type" evidence="4">
    <location>
        <begin position="193"/>
        <end position="288"/>
    </location>
</feature>
<keyword evidence="2" id="KW-0238">DNA-binding</keyword>
<dbReference type="InterPro" id="IPR018060">
    <property type="entry name" value="HTH_AraC"/>
</dbReference>
<dbReference type="InterPro" id="IPR009057">
    <property type="entry name" value="Homeodomain-like_sf"/>
</dbReference>
<dbReference type="GO" id="GO:0003700">
    <property type="term" value="F:DNA-binding transcription factor activity"/>
    <property type="evidence" value="ECO:0007669"/>
    <property type="project" value="InterPro"/>
</dbReference>
<dbReference type="SUPFAM" id="SSF46689">
    <property type="entry name" value="Homeodomain-like"/>
    <property type="match status" value="2"/>
</dbReference>
<evidence type="ECO:0000256" key="3">
    <source>
        <dbReference type="ARBA" id="ARBA00023163"/>
    </source>
</evidence>
<name>A0A4R2GRL7_9HYPH</name>
<dbReference type="PANTHER" id="PTHR47893">
    <property type="entry name" value="REGULATORY PROTEIN PCHR"/>
    <property type="match status" value="1"/>
</dbReference>
<dbReference type="RefSeq" id="WP_132007141.1">
    <property type="nucleotide sequence ID" value="NZ_JBHUNN010000001.1"/>
</dbReference>
<dbReference type="SMART" id="SM00342">
    <property type="entry name" value="HTH_ARAC"/>
    <property type="match status" value="1"/>
</dbReference>
<proteinExistence type="predicted"/>
<dbReference type="Pfam" id="PF12833">
    <property type="entry name" value="HTH_18"/>
    <property type="match status" value="1"/>
</dbReference>
<keyword evidence="1" id="KW-0805">Transcription regulation</keyword>
<dbReference type="PANTHER" id="PTHR47893:SF1">
    <property type="entry name" value="REGULATORY PROTEIN PCHR"/>
    <property type="match status" value="1"/>
</dbReference>